<dbReference type="RefSeq" id="WP_133262626.1">
    <property type="nucleotide sequence ID" value="NZ_SJCY01000006.1"/>
</dbReference>
<dbReference type="InterPro" id="IPR014867">
    <property type="entry name" value="Spore_coat_CotH_CotH2/3/7"/>
</dbReference>
<organism evidence="1 2">
    <name type="scientific">Pedobacter changchengzhani</name>
    <dbReference type="NCBI Taxonomy" id="2529274"/>
    <lineage>
        <taxon>Bacteria</taxon>
        <taxon>Pseudomonadati</taxon>
        <taxon>Bacteroidota</taxon>
        <taxon>Sphingobacteriia</taxon>
        <taxon>Sphingobacteriales</taxon>
        <taxon>Sphingobacteriaceae</taxon>
        <taxon>Pedobacter</taxon>
    </lineage>
</organism>
<dbReference type="AlphaFoldDB" id="A0A4V3A031"/>
<comment type="caution">
    <text evidence="1">The sequence shown here is derived from an EMBL/GenBank/DDBJ whole genome shotgun (WGS) entry which is preliminary data.</text>
</comment>
<keyword evidence="2" id="KW-1185">Reference proteome</keyword>
<evidence type="ECO:0000313" key="2">
    <source>
        <dbReference type="Proteomes" id="UP000295668"/>
    </source>
</evidence>
<dbReference type="Gene3D" id="2.60.40.2340">
    <property type="match status" value="1"/>
</dbReference>
<sequence>MRIYLKLFFIISIVSAVTSCKKKEDILEQTKIPGRLIAFKIESKNNAAYIQSDLYGMTGDNEIKIDVPNGINYSSLVATFSFEGAKVEVNGVNQVSEKTVNDFSKPLIYKVTGSDGTVGSYTITINKVDDVGLKFSSFYILKSYNDKISNDIQFSVVNDTLTGDFSGYVKSFKPTFVTSAVDVRVGNEKQYSNISTLDLTRVINYTLTSPTGQKKDVVVKLNYKNIPHLYINTAGKQPIISQDDYLTADLDIVGNQDYAGFKATTKVKGRGNSTWSYDKKPYRLKLDKKVSIFGMREGKDYVLLANYLDPTLMLNATALNVGKLLNMPYTNNIVAVDVTINGVDMGNYMLTEQIEVSSSRINIEDGGKLLELDSYFDEDYKFYSNGYGLPVNIKYPKLTNQSEVVAIKSDFQIMENLVKASSFPNNNYADYIDLNELANYLLVTNLICNIEIGHPKSVYMFKPKNGKYTAGPLWDYDWAFSFDGGGTYFTSASTSMFYTEGAGKNFFSRFFLDPNFKTIYKQKWLAFKATKFPALLSYVDTYSATIKASHAYDQTLWRTGQLDISSYTQSLKNWLNGRATYMDNYVASF</sequence>
<dbReference type="EMBL" id="SJCY01000006">
    <property type="protein sequence ID" value="TDG36063.1"/>
    <property type="molecule type" value="Genomic_DNA"/>
</dbReference>
<dbReference type="PROSITE" id="PS51257">
    <property type="entry name" value="PROKAR_LIPOPROTEIN"/>
    <property type="match status" value="1"/>
</dbReference>
<gene>
    <name evidence="1" type="ORF">EZJ43_10290</name>
</gene>
<evidence type="ECO:0000313" key="1">
    <source>
        <dbReference type="EMBL" id="TDG36063.1"/>
    </source>
</evidence>
<dbReference type="Pfam" id="PF08757">
    <property type="entry name" value="CotH"/>
    <property type="match status" value="1"/>
</dbReference>
<protein>
    <recommendedName>
        <fullName evidence="3">CotH protein</fullName>
    </recommendedName>
</protein>
<proteinExistence type="predicted"/>
<dbReference type="OrthoDB" id="9803752at2"/>
<accession>A0A4V3A031</accession>
<evidence type="ECO:0008006" key="3">
    <source>
        <dbReference type="Google" id="ProtNLM"/>
    </source>
</evidence>
<dbReference type="Proteomes" id="UP000295668">
    <property type="component" value="Unassembled WGS sequence"/>
</dbReference>
<name>A0A4V3A031_9SPHI</name>
<reference evidence="1 2" key="1">
    <citation type="submission" date="2019-02" db="EMBL/GenBank/DDBJ databases">
        <title>Pedobacter sp. nov., a novel speices isolated from soil of pinguins habitat in Antarcitica.</title>
        <authorList>
            <person name="He R.-H."/>
        </authorList>
    </citation>
    <scope>NUCLEOTIDE SEQUENCE [LARGE SCALE GENOMIC DNA]</scope>
    <source>
        <strain evidence="1 2">E01020</strain>
    </source>
</reference>